<keyword evidence="4 8" id="KW-0812">Transmembrane</keyword>
<keyword evidence="3 8" id="KW-1134">Transmembrane beta strand</keyword>
<evidence type="ECO:0000256" key="8">
    <source>
        <dbReference type="PROSITE-ProRule" id="PRU01360"/>
    </source>
</evidence>
<keyword evidence="6 8" id="KW-0472">Membrane</keyword>
<keyword evidence="5" id="KW-0798">TonB box</keyword>
<keyword evidence="10" id="KW-0675">Receptor</keyword>
<organism evidence="10 11">
    <name type="scientific">Bacteroides cellulosilyticus</name>
    <dbReference type="NCBI Taxonomy" id="246787"/>
    <lineage>
        <taxon>Bacteria</taxon>
        <taxon>Pseudomonadati</taxon>
        <taxon>Bacteroidota</taxon>
        <taxon>Bacteroidia</taxon>
        <taxon>Bacteroidales</taxon>
        <taxon>Bacteroidaceae</taxon>
        <taxon>Bacteroides</taxon>
    </lineage>
</organism>
<evidence type="ECO:0000259" key="9">
    <source>
        <dbReference type="Pfam" id="PF00593"/>
    </source>
</evidence>
<feature type="domain" description="TonB-dependent receptor-like beta-barrel" evidence="9">
    <location>
        <begin position="23"/>
        <end position="100"/>
    </location>
</feature>
<name>A0AAW6MEG2_9BACE</name>
<evidence type="ECO:0000256" key="7">
    <source>
        <dbReference type="ARBA" id="ARBA00023237"/>
    </source>
</evidence>
<evidence type="ECO:0000313" key="11">
    <source>
        <dbReference type="Proteomes" id="UP001221924"/>
    </source>
</evidence>
<comment type="subcellular location">
    <subcellularLocation>
        <location evidence="1 8">Cell outer membrane</location>
        <topology evidence="1 8">Multi-pass membrane protein</topology>
    </subcellularLocation>
</comment>
<evidence type="ECO:0000256" key="6">
    <source>
        <dbReference type="ARBA" id="ARBA00023136"/>
    </source>
</evidence>
<evidence type="ECO:0000256" key="4">
    <source>
        <dbReference type="ARBA" id="ARBA00022692"/>
    </source>
</evidence>
<evidence type="ECO:0000313" key="10">
    <source>
        <dbReference type="EMBL" id="MDE8698120.1"/>
    </source>
</evidence>
<dbReference type="Pfam" id="PF00593">
    <property type="entry name" value="TonB_dep_Rec_b-barrel"/>
    <property type="match status" value="1"/>
</dbReference>
<dbReference type="Gene3D" id="2.40.170.20">
    <property type="entry name" value="TonB-dependent receptor, beta-barrel domain"/>
    <property type="match status" value="1"/>
</dbReference>
<evidence type="ECO:0000256" key="3">
    <source>
        <dbReference type="ARBA" id="ARBA00022452"/>
    </source>
</evidence>
<proteinExistence type="inferred from homology"/>
<feature type="non-terminal residue" evidence="10">
    <location>
        <position position="100"/>
    </location>
</feature>
<dbReference type="PROSITE" id="PS52016">
    <property type="entry name" value="TONB_DEPENDENT_REC_3"/>
    <property type="match status" value="1"/>
</dbReference>
<reference evidence="10" key="1">
    <citation type="submission" date="2023-03" db="EMBL/GenBank/DDBJ databases">
        <title>DFI Biobank Strains.</title>
        <authorList>
            <person name="Mostad J."/>
            <person name="Paddock L."/>
            <person name="Medina S."/>
            <person name="Waligurski E."/>
            <person name="Barat B."/>
            <person name="Smith R."/>
            <person name="Burgo V."/>
            <person name="Metcalfe C."/>
            <person name="Woodson C."/>
            <person name="Sundararajan A."/>
            <person name="Ramaswamy R."/>
            <person name="Lin H."/>
            <person name="Pamer E.G."/>
        </authorList>
    </citation>
    <scope>NUCLEOTIDE SEQUENCE</scope>
    <source>
        <strain evidence="10">DFI.9.5</strain>
    </source>
</reference>
<sequence>ALKVLENMRHRGAEGADNCSVSQMVSPYGNPSIGWEKTYQWNYGVDLGFFDNRISLSFDYYDSSTKDLLFSRTVPITSAITAWGSPMNTWQNIGETSNKG</sequence>
<evidence type="ECO:0000256" key="5">
    <source>
        <dbReference type="ARBA" id="ARBA00023077"/>
    </source>
</evidence>
<dbReference type="Proteomes" id="UP001221924">
    <property type="component" value="Unassembled WGS sequence"/>
</dbReference>
<keyword evidence="7 8" id="KW-0998">Cell outer membrane</keyword>
<dbReference type="GO" id="GO:0009279">
    <property type="term" value="C:cell outer membrane"/>
    <property type="evidence" value="ECO:0007669"/>
    <property type="project" value="UniProtKB-SubCell"/>
</dbReference>
<dbReference type="InterPro" id="IPR039426">
    <property type="entry name" value="TonB-dep_rcpt-like"/>
</dbReference>
<dbReference type="RefSeq" id="WP_275203089.1">
    <property type="nucleotide sequence ID" value="NZ_JARFID010000738.1"/>
</dbReference>
<evidence type="ECO:0000256" key="2">
    <source>
        <dbReference type="ARBA" id="ARBA00022448"/>
    </source>
</evidence>
<dbReference type="EMBL" id="JARFID010000738">
    <property type="protein sequence ID" value="MDE8698120.1"/>
    <property type="molecule type" value="Genomic_DNA"/>
</dbReference>
<comment type="similarity">
    <text evidence="8">Belongs to the TonB-dependent receptor family.</text>
</comment>
<feature type="non-terminal residue" evidence="10">
    <location>
        <position position="1"/>
    </location>
</feature>
<dbReference type="SUPFAM" id="SSF56935">
    <property type="entry name" value="Porins"/>
    <property type="match status" value="1"/>
</dbReference>
<dbReference type="InterPro" id="IPR000531">
    <property type="entry name" value="Beta-barrel_TonB"/>
</dbReference>
<comment type="caution">
    <text evidence="10">The sequence shown here is derived from an EMBL/GenBank/DDBJ whole genome shotgun (WGS) entry which is preliminary data.</text>
</comment>
<gene>
    <name evidence="10" type="ORF">PZH42_29480</name>
</gene>
<protein>
    <submittedName>
        <fullName evidence="10">TonB-dependent receptor</fullName>
    </submittedName>
</protein>
<keyword evidence="2 8" id="KW-0813">Transport</keyword>
<dbReference type="InterPro" id="IPR036942">
    <property type="entry name" value="Beta-barrel_TonB_sf"/>
</dbReference>
<evidence type="ECO:0000256" key="1">
    <source>
        <dbReference type="ARBA" id="ARBA00004571"/>
    </source>
</evidence>
<dbReference type="AlphaFoldDB" id="A0AAW6MEG2"/>
<accession>A0AAW6MEG2</accession>